<keyword evidence="4 13" id="KW-0963">Cytoplasm</keyword>
<comment type="pathway">
    <text evidence="12 13">Isoprenoid biosynthesis; isopentenyl diphosphate biosynthesis via mevalonate pathway; isopentenyl diphosphate from (R)-mevalonate: step 1/3.</text>
</comment>
<evidence type="ECO:0000313" key="17">
    <source>
        <dbReference type="Proteomes" id="UP000759131"/>
    </source>
</evidence>
<keyword evidence="13" id="KW-1207">Sterol metabolism</keyword>
<keyword evidence="13" id="KW-0752">Steroid biosynthesis</keyword>
<evidence type="ECO:0000259" key="15">
    <source>
        <dbReference type="Pfam" id="PF08544"/>
    </source>
</evidence>
<dbReference type="PANTHER" id="PTHR43290:SF2">
    <property type="entry name" value="MEVALONATE KINASE"/>
    <property type="match status" value="1"/>
</dbReference>
<comment type="similarity">
    <text evidence="2 13">Belongs to the GHMP kinase family. Mevalonate kinase subfamily.</text>
</comment>
<evidence type="ECO:0000256" key="13">
    <source>
        <dbReference type="RuleBase" id="RU363087"/>
    </source>
</evidence>
<gene>
    <name evidence="16" type="ORF">OSB1V03_LOCUS3132</name>
</gene>
<dbReference type="GO" id="GO:0005829">
    <property type="term" value="C:cytosol"/>
    <property type="evidence" value="ECO:0007669"/>
    <property type="project" value="TreeGrafter"/>
</dbReference>
<dbReference type="OrthoDB" id="1652964at2759"/>
<keyword evidence="8 13" id="KW-0418">Kinase</keyword>
<dbReference type="GO" id="GO:0005524">
    <property type="term" value="F:ATP binding"/>
    <property type="evidence" value="ECO:0007669"/>
    <property type="project" value="UniProtKB-KW"/>
</dbReference>
<evidence type="ECO:0000256" key="8">
    <source>
        <dbReference type="ARBA" id="ARBA00022777"/>
    </source>
</evidence>
<keyword evidence="9 13" id="KW-0067">ATP-binding</keyword>
<evidence type="ECO:0000256" key="9">
    <source>
        <dbReference type="ARBA" id="ARBA00022840"/>
    </source>
</evidence>
<dbReference type="GO" id="GO:0004496">
    <property type="term" value="F:mevalonate kinase activity"/>
    <property type="evidence" value="ECO:0007669"/>
    <property type="project" value="UniProtKB-EC"/>
</dbReference>
<dbReference type="SUPFAM" id="SSF54211">
    <property type="entry name" value="Ribosomal protein S5 domain 2-like"/>
    <property type="match status" value="1"/>
</dbReference>
<evidence type="ECO:0000256" key="4">
    <source>
        <dbReference type="ARBA" id="ARBA00022490"/>
    </source>
</evidence>
<evidence type="ECO:0000256" key="3">
    <source>
        <dbReference type="ARBA" id="ARBA00012103"/>
    </source>
</evidence>
<evidence type="ECO:0000256" key="6">
    <source>
        <dbReference type="ARBA" id="ARBA00022679"/>
    </source>
</evidence>
<evidence type="ECO:0000256" key="5">
    <source>
        <dbReference type="ARBA" id="ARBA00022516"/>
    </source>
</evidence>
<keyword evidence="11 13" id="KW-0443">Lipid metabolism</keyword>
<dbReference type="Gene3D" id="3.30.230.10">
    <property type="match status" value="1"/>
</dbReference>
<dbReference type="Gene3D" id="3.30.70.890">
    <property type="entry name" value="GHMP kinase, C-terminal domain"/>
    <property type="match status" value="1"/>
</dbReference>
<feature type="domain" description="GHMP kinase N-terminal" evidence="14">
    <location>
        <begin position="130"/>
        <end position="205"/>
    </location>
</feature>
<dbReference type="GO" id="GO:0016126">
    <property type="term" value="P:sterol biosynthetic process"/>
    <property type="evidence" value="ECO:0007669"/>
    <property type="project" value="UniProtKB-KW"/>
</dbReference>
<evidence type="ECO:0000256" key="10">
    <source>
        <dbReference type="ARBA" id="ARBA00022842"/>
    </source>
</evidence>
<dbReference type="InterPro" id="IPR013750">
    <property type="entry name" value="GHMP_kinase_C_dom"/>
</dbReference>
<organism evidence="16">
    <name type="scientific">Medioppia subpectinata</name>
    <dbReference type="NCBI Taxonomy" id="1979941"/>
    <lineage>
        <taxon>Eukaryota</taxon>
        <taxon>Metazoa</taxon>
        <taxon>Ecdysozoa</taxon>
        <taxon>Arthropoda</taxon>
        <taxon>Chelicerata</taxon>
        <taxon>Arachnida</taxon>
        <taxon>Acari</taxon>
        <taxon>Acariformes</taxon>
        <taxon>Sarcoptiformes</taxon>
        <taxon>Oribatida</taxon>
        <taxon>Brachypylina</taxon>
        <taxon>Oppioidea</taxon>
        <taxon>Oppiidae</taxon>
        <taxon>Medioppia</taxon>
    </lineage>
</organism>
<keyword evidence="6 13" id="KW-0808">Transferase</keyword>
<dbReference type="PROSITE" id="PS00627">
    <property type="entry name" value="GHMP_KINASES_ATP"/>
    <property type="match status" value="1"/>
</dbReference>
<feature type="non-terminal residue" evidence="16">
    <location>
        <position position="1"/>
    </location>
</feature>
<dbReference type="EC" id="2.7.1.36" evidence="3 13"/>
<feature type="domain" description="GHMP kinase C-terminal" evidence="15">
    <location>
        <begin position="276"/>
        <end position="330"/>
    </location>
</feature>
<dbReference type="UniPathway" id="UPA00057">
    <property type="reaction ID" value="UER00098"/>
</dbReference>
<dbReference type="InterPro" id="IPR006205">
    <property type="entry name" value="Mev_gal_kin"/>
</dbReference>
<evidence type="ECO:0000256" key="12">
    <source>
        <dbReference type="ARBA" id="ARBA00029438"/>
    </source>
</evidence>
<keyword evidence="13" id="KW-0753">Steroid metabolism</keyword>
<proteinExistence type="inferred from homology"/>
<keyword evidence="17" id="KW-1185">Reference proteome</keyword>
<accession>A0A7R9PVQ8</accession>
<dbReference type="EMBL" id="OC855803">
    <property type="protein sequence ID" value="CAD7622669.1"/>
    <property type="molecule type" value="Genomic_DNA"/>
</dbReference>
<evidence type="ECO:0000256" key="1">
    <source>
        <dbReference type="ARBA" id="ARBA00004496"/>
    </source>
</evidence>
<name>A0A7R9PVQ8_9ACAR</name>
<dbReference type="AlphaFoldDB" id="A0A7R9PVQ8"/>
<dbReference type="Pfam" id="PF00288">
    <property type="entry name" value="GHMP_kinases_N"/>
    <property type="match status" value="1"/>
</dbReference>
<dbReference type="EMBL" id="CAJPIZ010001228">
    <property type="protein sequence ID" value="CAG2103099.1"/>
    <property type="molecule type" value="Genomic_DNA"/>
</dbReference>
<dbReference type="InterPro" id="IPR006204">
    <property type="entry name" value="GHMP_kinase_N_dom"/>
</dbReference>
<comment type="catalytic activity">
    <reaction evidence="13">
        <text>(R)-mevalonate + ATP = (R)-5-phosphomevalonate + ADP + H(+)</text>
        <dbReference type="Rhea" id="RHEA:17065"/>
        <dbReference type="ChEBI" id="CHEBI:15378"/>
        <dbReference type="ChEBI" id="CHEBI:30616"/>
        <dbReference type="ChEBI" id="CHEBI:36464"/>
        <dbReference type="ChEBI" id="CHEBI:58146"/>
        <dbReference type="ChEBI" id="CHEBI:456216"/>
        <dbReference type="EC" id="2.7.1.36"/>
    </reaction>
</comment>
<evidence type="ECO:0000256" key="2">
    <source>
        <dbReference type="ARBA" id="ARBA00006495"/>
    </source>
</evidence>
<keyword evidence="10" id="KW-0460">Magnesium</keyword>
<reference evidence="16" key="1">
    <citation type="submission" date="2020-11" db="EMBL/GenBank/DDBJ databases">
        <authorList>
            <person name="Tran Van P."/>
        </authorList>
    </citation>
    <scope>NUCLEOTIDE SEQUENCE</scope>
</reference>
<protein>
    <recommendedName>
        <fullName evidence="3 13">Mevalonate kinase</fullName>
        <shortName evidence="13">MK</shortName>
        <ecNumber evidence="3 13">2.7.1.36</ecNumber>
    </recommendedName>
</protein>
<dbReference type="Pfam" id="PF08544">
    <property type="entry name" value="GHMP_kinases_C"/>
    <property type="match status" value="1"/>
</dbReference>
<keyword evidence="13" id="KW-0756">Sterol biosynthesis</keyword>
<dbReference type="InterPro" id="IPR014721">
    <property type="entry name" value="Ribsml_uS5_D2-typ_fold_subgr"/>
</dbReference>
<dbReference type="SUPFAM" id="SSF55060">
    <property type="entry name" value="GHMP Kinase, C-terminal domain"/>
    <property type="match status" value="1"/>
</dbReference>
<evidence type="ECO:0000259" key="14">
    <source>
        <dbReference type="Pfam" id="PF00288"/>
    </source>
</evidence>
<evidence type="ECO:0000313" key="16">
    <source>
        <dbReference type="EMBL" id="CAD7622669.1"/>
    </source>
</evidence>
<dbReference type="GO" id="GO:0019287">
    <property type="term" value="P:isopentenyl diphosphate biosynthetic process, mevalonate pathway"/>
    <property type="evidence" value="ECO:0007669"/>
    <property type="project" value="UniProtKB-UniPathway"/>
</dbReference>
<sequence>CVQTMSEEEVIRCRTPGKVIIHGEHAVVYGKSAVALSVDLDTNICIRLTKNSNKVVLNIVNFNDSIEWSVDELSQIRLIDDKQQLNNVLEYTDNLGEKVAKLVNNSLAANIINSYKAFLFLYLAIDDSYCSSSRPSLEITVTSCLPISAGLGSSSSYTVGLTASLLKAFGLNFELNLVSEWAFQIDKLFHGRPSGIDNSICTFGGALLFRSGQIVEKLPKVQSLPVILVNTKVPRNTKALVEIARRKYDRFTAIVDNIWSAIDGISMNAWKLIQQNTDFQEFSTLFEMNQHLLNCLGVGHPAIDKIVECAQKYGLSAKLTGAGGGGSVIIYNTLTETDVIDNLYRDLNGLGFEYWSVGLGAPGVSFE</sequence>
<evidence type="ECO:0000256" key="11">
    <source>
        <dbReference type="ARBA" id="ARBA00023098"/>
    </source>
</evidence>
<dbReference type="Proteomes" id="UP000759131">
    <property type="component" value="Unassembled WGS sequence"/>
</dbReference>
<keyword evidence="7 13" id="KW-0547">Nucleotide-binding</keyword>
<dbReference type="PRINTS" id="PR00959">
    <property type="entry name" value="MEVGALKINASE"/>
</dbReference>
<keyword evidence="5 13" id="KW-0444">Lipid biosynthesis</keyword>
<dbReference type="PANTHER" id="PTHR43290">
    <property type="entry name" value="MEVALONATE KINASE"/>
    <property type="match status" value="1"/>
</dbReference>
<dbReference type="NCBIfam" id="TIGR00549">
    <property type="entry name" value="mevalon_kin"/>
    <property type="match status" value="1"/>
</dbReference>
<dbReference type="InterPro" id="IPR006203">
    <property type="entry name" value="GHMP_knse_ATP-bd_CS"/>
</dbReference>
<evidence type="ECO:0000256" key="7">
    <source>
        <dbReference type="ARBA" id="ARBA00022741"/>
    </source>
</evidence>
<dbReference type="InterPro" id="IPR036554">
    <property type="entry name" value="GHMP_kinase_C_sf"/>
</dbReference>
<dbReference type="InterPro" id="IPR020568">
    <property type="entry name" value="Ribosomal_Su5_D2-typ_SF"/>
</dbReference>
<comment type="subcellular location">
    <subcellularLocation>
        <location evidence="1 13">Cytoplasm</location>
    </subcellularLocation>
</comment>